<dbReference type="EC" id="2.10.1.1" evidence="5"/>
<dbReference type="InterPro" id="IPR001453">
    <property type="entry name" value="MoaB/Mog_dom"/>
</dbReference>
<name>A0ABX8JCC1_9BACT</name>
<evidence type="ECO:0000256" key="3">
    <source>
        <dbReference type="ARBA" id="ARBA00010763"/>
    </source>
</evidence>
<protein>
    <recommendedName>
        <fullName evidence="5">Molybdopterin molybdenumtransferase</fullName>
        <ecNumber evidence="5">2.10.1.1</ecNumber>
    </recommendedName>
</protein>
<comment type="cofactor">
    <cofactor evidence="5">
        <name>Mg(2+)</name>
        <dbReference type="ChEBI" id="CHEBI:18420"/>
    </cofactor>
</comment>
<gene>
    <name evidence="7" type="ORF">KP004_05995</name>
</gene>
<dbReference type="PANTHER" id="PTHR10192:SF5">
    <property type="entry name" value="GEPHYRIN"/>
    <property type="match status" value="1"/>
</dbReference>
<keyword evidence="5" id="KW-0501">Molybdenum cofactor biosynthesis</keyword>
<dbReference type="PROSITE" id="PS01079">
    <property type="entry name" value="MOCF_BIOSYNTHESIS_2"/>
    <property type="match status" value="1"/>
</dbReference>
<evidence type="ECO:0000256" key="2">
    <source>
        <dbReference type="ARBA" id="ARBA00005046"/>
    </source>
</evidence>
<keyword evidence="5" id="KW-0479">Metal-binding</keyword>
<dbReference type="InterPro" id="IPR005111">
    <property type="entry name" value="MoeA_C_domain_IV"/>
</dbReference>
<keyword evidence="5" id="KW-0500">Molybdenum</keyword>
<dbReference type="PANTHER" id="PTHR10192">
    <property type="entry name" value="MOLYBDOPTERIN BIOSYNTHESIS PROTEIN"/>
    <property type="match status" value="1"/>
</dbReference>
<evidence type="ECO:0000256" key="5">
    <source>
        <dbReference type="RuleBase" id="RU365090"/>
    </source>
</evidence>
<comment type="pathway">
    <text evidence="2 5">Cofactor biosynthesis; molybdopterin biosynthesis.</text>
</comment>
<evidence type="ECO:0000313" key="8">
    <source>
        <dbReference type="Proteomes" id="UP000683557"/>
    </source>
</evidence>
<keyword evidence="5" id="KW-0460">Magnesium</keyword>
<comment type="function">
    <text evidence="1 5">Catalyzes the insertion of molybdate into adenylated molybdopterin with the concomitant release of AMP.</text>
</comment>
<evidence type="ECO:0000256" key="1">
    <source>
        <dbReference type="ARBA" id="ARBA00002901"/>
    </source>
</evidence>
<dbReference type="Pfam" id="PF00994">
    <property type="entry name" value="MoCF_biosynth"/>
    <property type="match status" value="1"/>
</dbReference>
<dbReference type="NCBIfam" id="TIGR00177">
    <property type="entry name" value="molyb_syn"/>
    <property type="match status" value="1"/>
</dbReference>
<evidence type="ECO:0000313" key="7">
    <source>
        <dbReference type="EMBL" id="QWV94726.1"/>
    </source>
</evidence>
<dbReference type="InterPro" id="IPR038987">
    <property type="entry name" value="MoeA-like"/>
</dbReference>
<evidence type="ECO:0000259" key="6">
    <source>
        <dbReference type="SMART" id="SM00852"/>
    </source>
</evidence>
<accession>A0ABX8JCC1</accession>
<dbReference type="NCBIfam" id="NF045515">
    <property type="entry name" value="Glp_gephyrin"/>
    <property type="match status" value="1"/>
</dbReference>
<keyword evidence="5" id="KW-0808">Transferase</keyword>
<dbReference type="Pfam" id="PF03454">
    <property type="entry name" value="MoeA_C"/>
    <property type="match status" value="1"/>
</dbReference>
<dbReference type="CDD" id="cd00887">
    <property type="entry name" value="MoeA"/>
    <property type="match status" value="1"/>
</dbReference>
<comment type="catalytic activity">
    <reaction evidence="4">
        <text>adenylyl-molybdopterin + molybdate = Mo-molybdopterin + AMP + H(+)</text>
        <dbReference type="Rhea" id="RHEA:35047"/>
        <dbReference type="ChEBI" id="CHEBI:15378"/>
        <dbReference type="ChEBI" id="CHEBI:36264"/>
        <dbReference type="ChEBI" id="CHEBI:62727"/>
        <dbReference type="ChEBI" id="CHEBI:71302"/>
        <dbReference type="ChEBI" id="CHEBI:456215"/>
        <dbReference type="EC" id="2.10.1.1"/>
    </reaction>
</comment>
<sequence length="407" mass="43271">MISIEEAQRIILGRIEPLQTEKVSCFQGLNRVTTEDHIAPWDIPPADNSAMDGFAFCHAGLVDDTLKVTGFLPAGEVHETPVPPGEAIKIMTGAPLPPGCDAVVPIEDVEDRGELIRLRGPVKAGSHVRRRGEDISRGQVVIGAGSVLRPQEIGMLSAMGNTSVAVHRSARVAILSTGDELLEPGSTPVPGKLINSNSYSLAAQVLDAGGDPLLLGIAADNLEATCEKIKQGLECDLLVISGGVSVGDRDYVKAAIERLGGEVSFWKVDMKPGKPLAFAMLNGTPIFALPGNPVAAMVSFELFVRPCILKATGHRRVFRPRVKATLLDDTANKGGRPHLVRGIVSRNAERYQVTSTGNQSSGRLSSLVLGNALMKLAPETAYAAGTEVEVILLDRGFEMEEMHDAAL</sequence>
<dbReference type="InterPro" id="IPR008284">
    <property type="entry name" value="MoCF_biosynth_CS"/>
</dbReference>
<dbReference type="InterPro" id="IPR005110">
    <property type="entry name" value="MoeA_linker/N"/>
</dbReference>
<dbReference type="EMBL" id="CP076723">
    <property type="protein sequence ID" value="QWV94726.1"/>
    <property type="molecule type" value="Genomic_DNA"/>
</dbReference>
<reference evidence="7 8" key="1">
    <citation type="submission" date="2021-06" db="EMBL/GenBank/DDBJ databases">
        <title>Gemonas diversity in paddy soil.</title>
        <authorList>
            <person name="Liu G."/>
        </authorList>
    </citation>
    <scope>NUCLEOTIDE SEQUENCE [LARGE SCALE GENOMIC DNA]</scope>
    <source>
        <strain evidence="7 8">RG10</strain>
    </source>
</reference>
<organism evidence="7 8">
    <name type="scientific">Geomonas oryzisoli</name>
    <dbReference type="NCBI Taxonomy" id="2847992"/>
    <lineage>
        <taxon>Bacteria</taxon>
        <taxon>Pseudomonadati</taxon>
        <taxon>Thermodesulfobacteriota</taxon>
        <taxon>Desulfuromonadia</taxon>
        <taxon>Geobacterales</taxon>
        <taxon>Geobacteraceae</taxon>
        <taxon>Geomonas</taxon>
    </lineage>
</organism>
<keyword evidence="8" id="KW-1185">Reference proteome</keyword>
<feature type="domain" description="MoaB/Mog" evidence="6">
    <location>
        <begin position="173"/>
        <end position="310"/>
    </location>
</feature>
<comment type="similarity">
    <text evidence="3 5">Belongs to the MoeA family.</text>
</comment>
<dbReference type="SMART" id="SM00852">
    <property type="entry name" value="MoCF_biosynth"/>
    <property type="match status" value="1"/>
</dbReference>
<evidence type="ECO:0000256" key="4">
    <source>
        <dbReference type="ARBA" id="ARBA00047317"/>
    </source>
</evidence>
<dbReference type="Pfam" id="PF03453">
    <property type="entry name" value="MoeA_N"/>
    <property type="match status" value="1"/>
</dbReference>
<proteinExistence type="inferred from homology"/>
<dbReference type="RefSeq" id="WP_216801451.1">
    <property type="nucleotide sequence ID" value="NZ_CP076723.1"/>
</dbReference>
<dbReference type="Proteomes" id="UP000683557">
    <property type="component" value="Chromosome"/>
</dbReference>